<gene>
    <name evidence="3" type="ORF">B0H15DRAFT_955809</name>
</gene>
<feature type="chain" id="PRO_5042118387" evidence="2">
    <location>
        <begin position="17"/>
        <end position="387"/>
    </location>
</feature>
<keyword evidence="1" id="KW-0472">Membrane</keyword>
<keyword evidence="1" id="KW-1133">Transmembrane helix</keyword>
<feature type="signal peptide" evidence="2">
    <location>
        <begin position="1"/>
        <end position="16"/>
    </location>
</feature>
<proteinExistence type="predicted"/>
<accession>A0AAD6TQQ8</accession>
<dbReference type="AlphaFoldDB" id="A0AAD6TQQ8"/>
<keyword evidence="2" id="KW-0732">Signal</keyword>
<keyword evidence="1" id="KW-0812">Transmembrane</keyword>
<keyword evidence="4" id="KW-1185">Reference proteome</keyword>
<dbReference type="Proteomes" id="UP001222325">
    <property type="component" value="Unassembled WGS sequence"/>
</dbReference>
<evidence type="ECO:0000313" key="3">
    <source>
        <dbReference type="EMBL" id="KAJ7076285.1"/>
    </source>
</evidence>
<protein>
    <submittedName>
        <fullName evidence="3">Uncharacterized protein</fullName>
    </submittedName>
</protein>
<reference evidence="3" key="1">
    <citation type="submission" date="2023-03" db="EMBL/GenBank/DDBJ databases">
        <title>Massive genome expansion in bonnet fungi (Mycena s.s.) driven by repeated elements and novel gene families across ecological guilds.</title>
        <authorList>
            <consortium name="Lawrence Berkeley National Laboratory"/>
            <person name="Harder C.B."/>
            <person name="Miyauchi S."/>
            <person name="Viragh M."/>
            <person name="Kuo A."/>
            <person name="Thoen E."/>
            <person name="Andreopoulos B."/>
            <person name="Lu D."/>
            <person name="Skrede I."/>
            <person name="Drula E."/>
            <person name="Henrissat B."/>
            <person name="Morin E."/>
            <person name="Kohler A."/>
            <person name="Barry K."/>
            <person name="LaButti K."/>
            <person name="Morin E."/>
            <person name="Salamov A."/>
            <person name="Lipzen A."/>
            <person name="Mereny Z."/>
            <person name="Hegedus B."/>
            <person name="Baldrian P."/>
            <person name="Stursova M."/>
            <person name="Weitz H."/>
            <person name="Taylor A."/>
            <person name="Grigoriev I.V."/>
            <person name="Nagy L.G."/>
            <person name="Martin F."/>
            <person name="Kauserud H."/>
        </authorList>
    </citation>
    <scope>NUCLEOTIDE SEQUENCE</scope>
    <source>
        <strain evidence="3">CBHHK173m</strain>
    </source>
</reference>
<sequence length="387" mass="40995">MLQLVFLVTQAALAIASSTSISLLCAVAASAAAGIAAFVAPYGAAALDKLGHDAPSPSPALPPSPPLPSCRRRRPRHHLWLHVINIARHPILPLKYHDIVDTQVFFALHVHATRAPVFLGQLPNGSEPTRSCSSAERGSGDVRYWSTACPRACDAILAYGPPAANIARLRRSATCSTAPGWARRCDGVVAREDDVQVANQGDTTLGRSKAARSSNNVLYATLHSHSETVYGLIECIGGHDTAIWHMGYSRQGARREAHSFSLRQVGTALSIHPQRSAPNSWTQHRHLVLAALAMSRSTTAGIRAASLTSSRAAQPAPPCLRQHTCGPAYAGDGTGSRPRYTRTVGLALVLAVLATATVIACACGAAMLVDRPHAKICHVVSLRARDS</sequence>
<organism evidence="3 4">
    <name type="scientific">Mycena belliarum</name>
    <dbReference type="NCBI Taxonomy" id="1033014"/>
    <lineage>
        <taxon>Eukaryota</taxon>
        <taxon>Fungi</taxon>
        <taxon>Dikarya</taxon>
        <taxon>Basidiomycota</taxon>
        <taxon>Agaricomycotina</taxon>
        <taxon>Agaricomycetes</taxon>
        <taxon>Agaricomycetidae</taxon>
        <taxon>Agaricales</taxon>
        <taxon>Marasmiineae</taxon>
        <taxon>Mycenaceae</taxon>
        <taxon>Mycena</taxon>
    </lineage>
</organism>
<evidence type="ECO:0000256" key="2">
    <source>
        <dbReference type="SAM" id="SignalP"/>
    </source>
</evidence>
<comment type="caution">
    <text evidence="3">The sequence shown here is derived from an EMBL/GenBank/DDBJ whole genome shotgun (WGS) entry which is preliminary data.</text>
</comment>
<dbReference type="EMBL" id="JARJCN010000083">
    <property type="protein sequence ID" value="KAJ7076285.1"/>
    <property type="molecule type" value="Genomic_DNA"/>
</dbReference>
<feature type="transmembrane region" description="Helical" evidence="1">
    <location>
        <begin position="344"/>
        <end position="369"/>
    </location>
</feature>
<name>A0AAD6TQQ8_9AGAR</name>
<evidence type="ECO:0000313" key="4">
    <source>
        <dbReference type="Proteomes" id="UP001222325"/>
    </source>
</evidence>
<evidence type="ECO:0000256" key="1">
    <source>
        <dbReference type="SAM" id="Phobius"/>
    </source>
</evidence>